<comment type="caution">
    <text evidence="1">The sequence shown here is derived from an EMBL/GenBank/DDBJ whole genome shotgun (WGS) entry which is preliminary data.</text>
</comment>
<dbReference type="InterPro" id="IPR008969">
    <property type="entry name" value="CarboxyPept-like_regulatory"/>
</dbReference>
<dbReference type="InterPro" id="IPR013784">
    <property type="entry name" value="Carb-bd-like_fold"/>
</dbReference>
<dbReference type="GO" id="GO:0030246">
    <property type="term" value="F:carbohydrate binding"/>
    <property type="evidence" value="ECO:0007669"/>
    <property type="project" value="InterPro"/>
</dbReference>
<gene>
    <name evidence="1" type="ORF">DI536_20765</name>
</gene>
<organism evidence="1 2">
    <name type="scientific">Archangium gephyra</name>
    <dbReference type="NCBI Taxonomy" id="48"/>
    <lineage>
        <taxon>Bacteria</taxon>
        <taxon>Pseudomonadati</taxon>
        <taxon>Myxococcota</taxon>
        <taxon>Myxococcia</taxon>
        <taxon>Myxococcales</taxon>
        <taxon>Cystobacterineae</taxon>
        <taxon>Archangiaceae</taxon>
        <taxon>Archangium</taxon>
    </lineage>
</organism>
<protein>
    <recommendedName>
        <fullName evidence="3">Carboxypeptidase family protein</fullName>
    </recommendedName>
</protein>
<dbReference type="Proteomes" id="UP000249061">
    <property type="component" value="Unassembled WGS sequence"/>
</dbReference>
<proteinExistence type="predicted"/>
<reference evidence="1 2" key="1">
    <citation type="submission" date="2017-08" db="EMBL/GenBank/DDBJ databases">
        <title>Infants hospitalized years apart are colonized by the same room-sourced microbial strains.</title>
        <authorList>
            <person name="Brooks B."/>
            <person name="Olm M.R."/>
            <person name="Firek B.A."/>
            <person name="Baker R."/>
            <person name="Thomas B.C."/>
            <person name="Morowitz M.J."/>
            <person name="Banfield J.F."/>
        </authorList>
    </citation>
    <scope>NUCLEOTIDE SEQUENCE [LARGE SCALE GENOMIC DNA]</scope>
    <source>
        <strain evidence="1">S2_003_000_R2_14</strain>
    </source>
</reference>
<name>A0A2W5TAX7_9BACT</name>
<dbReference type="SUPFAM" id="SSF49452">
    <property type="entry name" value="Starch-binding domain-like"/>
    <property type="match status" value="1"/>
</dbReference>
<dbReference type="EMBL" id="QFQP01000018">
    <property type="protein sequence ID" value="PZR10253.1"/>
    <property type="molecule type" value="Genomic_DNA"/>
</dbReference>
<evidence type="ECO:0000313" key="1">
    <source>
        <dbReference type="EMBL" id="PZR10253.1"/>
    </source>
</evidence>
<evidence type="ECO:0008006" key="3">
    <source>
        <dbReference type="Google" id="ProtNLM"/>
    </source>
</evidence>
<dbReference type="AlphaFoldDB" id="A0A2W5TAX7"/>
<sequence length="977" mass="103731">MRKLVFAVIASLVLGGAAFWLWPRDAVVEGATPGADGDRTVDLVRSSDALVGDGGVVQLSGVVLDEATGSPLPNVAVRLFVSDPEFETLECGVCHALAMHCDDAATTRQLFDAVKSGVITPPKVLAEVTSDEAGRFTFTDAPVGALVVAMRPGFMFAETSVVDGEDVVLSVRPIEGHRLHAVDPKSVPISGARFVLHEPLNGTTQTLRADAEGSVEVSSADPFAWVMAEADGALPIGRMLEDSSTFILAAPRTVIVKTFVSGEPIEADVFIELHGQQRTFKTSKGVVRIEGLAYSYYLLSAQAGALVSAEQGADLESVETELRFELRPSSKLMVTVLSSSGEPVETVTGQLSGEGFSVSKTVENGAMLIFGPIVEGEADLYVSAEGKVDVRRTIDLKPGETQLEILMNDTTALKGSVVTADGKPAASVRIAVGENDEETEVAFSDENGEFSVELPYEGAFTVHAESPKLGSASVTVKVPGPKPVLTLQERGVLEVQMLEVDGTVVDPDCMLRAKSDSRLLWVEAKEENGWARLAGIEGGSYVLSRNMPGRLPIERDVEIVEGRTQRISVQLARGESIRGRVVDSKGRPAVAATVLVSAPTSDYGRTEDDGTFEIGGLVAQSTEIWAVGKDGVESPHVKLDIPARDLVLTIPEPMRVSGRVVDDKGNAIRKFDVNGTVFDGPDGRFEIDAPQRSLQITADGFEQEYLSEVSSDVGDVKLRSLVMLEGEVVDEQGRGVSGVLVQLSMDMMPTTTDGKGTFKLPLMPEVEQEIIATRGALSGRAPAKLGVRARVTLQQGTVVAGRVIGADGRGVRTSVTAFSRDFPRPMLFDTDVDGRFEGTMARGVWLFSARASRAQRTVDVSGARVEVVLGEAQGTCGLTVTAAGMIENVWLMPTAPTEISEVMDVAERTPGTIQLSLGMSRREVTASGIPCGSWAVVAMISGEFVQTSVNLRGANERVVLPMPTPAPPEESASDAAP</sequence>
<accession>A0A2W5TAX7</accession>
<dbReference type="Gene3D" id="2.60.40.1120">
    <property type="entry name" value="Carboxypeptidase-like, regulatory domain"/>
    <property type="match status" value="1"/>
</dbReference>
<evidence type="ECO:0000313" key="2">
    <source>
        <dbReference type="Proteomes" id="UP000249061"/>
    </source>
</evidence>
<dbReference type="SUPFAM" id="SSF49464">
    <property type="entry name" value="Carboxypeptidase regulatory domain-like"/>
    <property type="match status" value="1"/>
</dbReference>